<protein>
    <submittedName>
        <fullName evidence="1">Uncharacterized protein</fullName>
    </submittedName>
</protein>
<sequence>MSGDNIKITLSYLNGRVADLQRLEGEVQGEKTNWTKAPEALKAGQDLFTAAKSLKVNYSAYAGSVKDGIGAVFTTVQTITDDLLSAGRTLHESNDDALSETQVLDVFHDVLTGITPPSAPPS</sequence>
<comment type="caution">
    <text evidence="1">The sequence shown here is derived from an EMBL/GenBank/DDBJ whole genome shotgun (WGS) entry which is preliminary data.</text>
</comment>
<keyword evidence="2" id="KW-1185">Reference proteome</keyword>
<dbReference type="RefSeq" id="WP_345701105.1">
    <property type="nucleotide sequence ID" value="NZ_BAABIS010000001.1"/>
</dbReference>
<organism evidence="1 2">
    <name type="scientific">Kitasatospora terrestris</name>
    <dbReference type="NCBI Taxonomy" id="258051"/>
    <lineage>
        <taxon>Bacteria</taxon>
        <taxon>Bacillati</taxon>
        <taxon>Actinomycetota</taxon>
        <taxon>Actinomycetes</taxon>
        <taxon>Kitasatosporales</taxon>
        <taxon>Streptomycetaceae</taxon>
        <taxon>Kitasatospora</taxon>
    </lineage>
</organism>
<name>A0ABP9EKW7_9ACTN</name>
<proteinExistence type="predicted"/>
<evidence type="ECO:0000313" key="1">
    <source>
        <dbReference type="EMBL" id="GAA4881283.1"/>
    </source>
</evidence>
<evidence type="ECO:0000313" key="2">
    <source>
        <dbReference type="Proteomes" id="UP001501752"/>
    </source>
</evidence>
<gene>
    <name evidence="1" type="ORF">GCM10023235_71940</name>
</gene>
<dbReference type="Proteomes" id="UP001501752">
    <property type="component" value="Unassembled WGS sequence"/>
</dbReference>
<dbReference type="EMBL" id="BAABIS010000001">
    <property type="protein sequence ID" value="GAA4881283.1"/>
    <property type="molecule type" value="Genomic_DNA"/>
</dbReference>
<accession>A0ABP9EKW7</accession>
<reference evidence="2" key="1">
    <citation type="journal article" date="2019" name="Int. J. Syst. Evol. Microbiol.">
        <title>The Global Catalogue of Microorganisms (GCM) 10K type strain sequencing project: providing services to taxonomists for standard genome sequencing and annotation.</title>
        <authorList>
            <consortium name="The Broad Institute Genomics Platform"/>
            <consortium name="The Broad Institute Genome Sequencing Center for Infectious Disease"/>
            <person name="Wu L."/>
            <person name="Ma J."/>
        </authorList>
    </citation>
    <scope>NUCLEOTIDE SEQUENCE [LARGE SCALE GENOMIC DNA]</scope>
    <source>
        <strain evidence="2">JCM 13006</strain>
    </source>
</reference>